<dbReference type="Gene3D" id="3.40.50.300">
    <property type="entry name" value="P-loop containing nucleotide triphosphate hydrolases"/>
    <property type="match status" value="1"/>
</dbReference>
<gene>
    <name evidence="12" type="ORF">MTR67_041945</name>
</gene>
<accession>A0AAF0ZT90</accession>
<evidence type="ECO:0000256" key="2">
    <source>
        <dbReference type="ARBA" id="ARBA00008894"/>
    </source>
</evidence>
<sequence>MENVLSSERTPSRSFPSIDEEIVGFEEDAESIIGMENVLSSERTPSPSFPSIDEEIFGFEEDAESIIGMENVLSSERTPFRSFPSIDELIFDFGEDAESIIGMENVLSSERTSFRSFPSIDKLKLDFEEDAESIFGMENVLSSERTPSPSCPSIDEDIFGFEEDAESIISMENVLSSERTPSRSFPSIDEEIVGFEEDAESIIQKLTGCTEELDVVSIVGMPGLGKTTLAKKVFTHPSVDKHFDVQAWCSISKEYNLRKMCSEILKQVLGSVDGIRNEDMPDKLRKSLMNKRYLIVLDDIWEVEAWEELQLSFPDDENGSRVVLTTRDEEVARQLKHHSDPYFLRFLTVDESWDLLQKKVFQGEICPRKLLRTGLRVAESCKGLPLVIVLIAGIIAKKREASVWLEIAKDLRSHVLEEQNMKIIESSYDYLEDHLKSCLLYMGLFPEDYKFPVSDLLNLWIAENFVQNMGLENVEEASKTCLNELVKKSLVIVSGRREDNGEIEYCTVHDVVHEFCLRKLTEEKLMQYRPSEEPQYIRFIHDDLVHQLEQYTTSLDRIPMLAGLKEGESFAQCHDRSLKFIARPKSRDSLRFIRVLHLSDVCSERRSWTTVVQAATHLRYLAICTQEFDFQWVSHLQDLQTLQVVRNDDQLLGYFETSPSIWKMQKLRHVDIQDFSFKWEDNDRALFEKSSETVLPNLKSFGKCRIYLVDKTPEFWWRFPNIEQLKLHFIEPGYEVDMPNLEELPLLSLELCFSRAISGYKSIGRASCVVFPSNLKDLSLDRLCLTEKAVSQLARLRNLESLKLREVYFQV</sequence>
<dbReference type="PRINTS" id="PR00364">
    <property type="entry name" value="DISEASERSIST"/>
</dbReference>
<reference evidence="12" key="1">
    <citation type="submission" date="2023-08" db="EMBL/GenBank/DDBJ databases">
        <title>A de novo genome assembly of Solanum verrucosum Schlechtendal, a Mexican diploid species geographically isolated from the other diploid A-genome species in potato relatives.</title>
        <authorList>
            <person name="Hosaka K."/>
        </authorList>
    </citation>
    <scope>NUCLEOTIDE SEQUENCE</scope>
    <source>
        <tissue evidence="12">Young leaves</tissue>
    </source>
</reference>
<evidence type="ECO:0000256" key="9">
    <source>
        <dbReference type="ARBA" id="ARBA00023136"/>
    </source>
</evidence>
<keyword evidence="4" id="KW-0677">Repeat</keyword>
<name>A0AAF0ZT90_SOLVR</name>
<keyword evidence="9" id="KW-0472">Membrane</keyword>
<proteinExistence type="inferred from homology"/>
<dbReference type="InterPro" id="IPR032675">
    <property type="entry name" value="LRR_dom_sf"/>
</dbReference>
<dbReference type="Gene3D" id="1.10.8.430">
    <property type="entry name" value="Helical domain of apoptotic protease-activating factors"/>
    <property type="match status" value="1"/>
</dbReference>
<dbReference type="InterPro" id="IPR042197">
    <property type="entry name" value="Apaf_helical"/>
</dbReference>
<dbReference type="GO" id="GO:0016020">
    <property type="term" value="C:membrane"/>
    <property type="evidence" value="ECO:0007669"/>
    <property type="project" value="UniProtKB-SubCell"/>
</dbReference>
<organism evidence="12 13">
    <name type="scientific">Solanum verrucosum</name>
    <dbReference type="NCBI Taxonomy" id="315347"/>
    <lineage>
        <taxon>Eukaryota</taxon>
        <taxon>Viridiplantae</taxon>
        <taxon>Streptophyta</taxon>
        <taxon>Embryophyta</taxon>
        <taxon>Tracheophyta</taxon>
        <taxon>Spermatophyta</taxon>
        <taxon>Magnoliopsida</taxon>
        <taxon>eudicotyledons</taxon>
        <taxon>Gunneridae</taxon>
        <taxon>Pentapetalae</taxon>
        <taxon>asterids</taxon>
        <taxon>lamiids</taxon>
        <taxon>Solanales</taxon>
        <taxon>Solanaceae</taxon>
        <taxon>Solanoideae</taxon>
        <taxon>Solaneae</taxon>
        <taxon>Solanum</taxon>
    </lineage>
</organism>
<dbReference type="InterPro" id="IPR058922">
    <property type="entry name" value="WHD_DRP"/>
</dbReference>
<evidence type="ECO:0000259" key="10">
    <source>
        <dbReference type="Pfam" id="PF00931"/>
    </source>
</evidence>
<evidence type="ECO:0000256" key="4">
    <source>
        <dbReference type="ARBA" id="ARBA00022737"/>
    </source>
</evidence>
<dbReference type="PANTHER" id="PTHR23155">
    <property type="entry name" value="DISEASE RESISTANCE PROTEIN RP"/>
    <property type="match status" value="1"/>
</dbReference>
<feature type="domain" description="Disease resistance protein winged helix" evidence="11">
    <location>
        <begin position="444"/>
        <end position="515"/>
    </location>
</feature>
<dbReference type="GO" id="GO:0043531">
    <property type="term" value="F:ADP binding"/>
    <property type="evidence" value="ECO:0007669"/>
    <property type="project" value="InterPro"/>
</dbReference>
<evidence type="ECO:0000256" key="3">
    <source>
        <dbReference type="ARBA" id="ARBA00022614"/>
    </source>
</evidence>
<evidence type="ECO:0000259" key="11">
    <source>
        <dbReference type="Pfam" id="PF23559"/>
    </source>
</evidence>
<dbReference type="AlphaFoldDB" id="A0AAF0ZT90"/>
<dbReference type="Pfam" id="PF23559">
    <property type="entry name" value="WHD_DRP"/>
    <property type="match status" value="1"/>
</dbReference>
<dbReference type="EMBL" id="CP133620">
    <property type="protein sequence ID" value="WMV48560.1"/>
    <property type="molecule type" value="Genomic_DNA"/>
</dbReference>
<dbReference type="GO" id="GO:0051607">
    <property type="term" value="P:defense response to virus"/>
    <property type="evidence" value="ECO:0007669"/>
    <property type="project" value="UniProtKB-ARBA"/>
</dbReference>
<dbReference type="SUPFAM" id="SSF52540">
    <property type="entry name" value="P-loop containing nucleoside triphosphate hydrolases"/>
    <property type="match status" value="1"/>
</dbReference>
<dbReference type="Gene3D" id="3.80.10.10">
    <property type="entry name" value="Ribonuclease Inhibitor"/>
    <property type="match status" value="1"/>
</dbReference>
<evidence type="ECO:0000256" key="8">
    <source>
        <dbReference type="ARBA" id="ARBA00023054"/>
    </source>
</evidence>
<dbReference type="InterPro" id="IPR002182">
    <property type="entry name" value="NB-ARC"/>
</dbReference>
<evidence type="ECO:0000256" key="5">
    <source>
        <dbReference type="ARBA" id="ARBA00022741"/>
    </source>
</evidence>
<keyword evidence="6" id="KW-0611">Plant defense</keyword>
<dbReference type="FunFam" id="1.10.10.10:FF:000322">
    <property type="entry name" value="Probable disease resistance protein At1g63360"/>
    <property type="match status" value="1"/>
</dbReference>
<dbReference type="GO" id="GO:0005524">
    <property type="term" value="F:ATP binding"/>
    <property type="evidence" value="ECO:0007669"/>
    <property type="project" value="UniProtKB-KW"/>
</dbReference>
<dbReference type="InterPro" id="IPR044974">
    <property type="entry name" value="Disease_R_plants"/>
</dbReference>
<evidence type="ECO:0000256" key="6">
    <source>
        <dbReference type="ARBA" id="ARBA00022821"/>
    </source>
</evidence>
<evidence type="ECO:0000313" key="12">
    <source>
        <dbReference type="EMBL" id="WMV48560.1"/>
    </source>
</evidence>
<dbReference type="Proteomes" id="UP001234989">
    <property type="component" value="Chromosome 9"/>
</dbReference>
<dbReference type="Gene3D" id="1.10.10.10">
    <property type="entry name" value="Winged helix-like DNA-binding domain superfamily/Winged helix DNA-binding domain"/>
    <property type="match status" value="1"/>
</dbReference>
<dbReference type="InterPro" id="IPR036388">
    <property type="entry name" value="WH-like_DNA-bd_sf"/>
</dbReference>
<comment type="similarity">
    <text evidence="2">Belongs to the disease resistance NB-LRR family.</text>
</comment>
<keyword evidence="7" id="KW-0067">ATP-binding</keyword>
<dbReference type="SUPFAM" id="SSF52047">
    <property type="entry name" value="RNI-like"/>
    <property type="match status" value="1"/>
</dbReference>
<keyword evidence="5" id="KW-0547">Nucleotide-binding</keyword>
<evidence type="ECO:0000256" key="1">
    <source>
        <dbReference type="ARBA" id="ARBA00004170"/>
    </source>
</evidence>
<dbReference type="Pfam" id="PF00931">
    <property type="entry name" value="NB-ARC"/>
    <property type="match status" value="1"/>
</dbReference>
<dbReference type="InterPro" id="IPR027417">
    <property type="entry name" value="P-loop_NTPase"/>
</dbReference>
<keyword evidence="13" id="KW-1185">Reference proteome</keyword>
<evidence type="ECO:0000256" key="7">
    <source>
        <dbReference type="ARBA" id="ARBA00022840"/>
    </source>
</evidence>
<dbReference type="GO" id="GO:0098542">
    <property type="term" value="P:defense response to other organism"/>
    <property type="evidence" value="ECO:0007669"/>
    <property type="project" value="TreeGrafter"/>
</dbReference>
<dbReference type="FunFam" id="3.40.50.300:FF:001091">
    <property type="entry name" value="Probable disease resistance protein At1g61300"/>
    <property type="match status" value="1"/>
</dbReference>
<keyword evidence="3" id="KW-0433">Leucine-rich repeat</keyword>
<dbReference type="PANTHER" id="PTHR23155:SF1228">
    <property type="entry name" value="NB-ARC DOMAIN CONTAINING PROTEIN, EXPRESSED"/>
    <property type="match status" value="1"/>
</dbReference>
<evidence type="ECO:0000313" key="13">
    <source>
        <dbReference type="Proteomes" id="UP001234989"/>
    </source>
</evidence>
<keyword evidence="8" id="KW-0175">Coiled coil</keyword>
<feature type="domain" description="NB-ARC" evidence="10">
    <location>
        <begin position="196"/>
        <end position="364"/>
    </location>
</feature>
<protein>
    <submittedName>
        <fullName evidence="12">Uncharacterized protein</fullName>
    </submittedName>
</protein>
<comment type="subcellular location">
    <subcellularLocation>
        <location evidence="1">Membrane</location>
        <topology evidence="1">Peripheral membrane protein</topology>
    </subcellularLocation>
</comment>